<keyword evidence="2" id="KW-1185">Reference proteome</keyword>
<name>A0A6J1BJD4_9ROSI</name>
<keyword evidence="1" id="KW-1133">Transmembrane helix</keyword>
<dbReference type="GeneID" id="110427893"/>
<evidence type="ECO:0000313" key="3">
    <source>
        <dbReference type="RefSeq" id="XP_021299208.1"/>
    </source>
</evidence>
<organism evidence="2 3">
    <name type="scientific">Herrania umbratica</name>
    <dbReference type="NCBI Taxonomy" id="108875"/>
    <lineage>
        <taxon>Eukaryota</taxon>
        <taxon>Viridiplantae</taxon>
        <taxon>Streptophyta</taxon>
        <taxon>Embryophyta</taxon>
        <taxon>Tracheophyta</taxon>
        <taxon>Spermatophyta</taxon>
        <taxon>Magnoliopsida</taxon>
        <taxon>eudicotyledons</taxon>
        <taxon>Gunneridae</taxon>
        <taxon>Pentapetalae</taxon>
        <taxon>rosids</taxon>
        <taxon>malvids</taxon>
        <taxon>Malvales</taxon>
        <taxon>Malvaceae</taxon>
        <taxon>Byttnerioideae</taxon>
        <taxon>Herrania</taxon>
    </lineage>
</organism>
<reference evidence="3" key="1">
    <citation type="submission" date="2025-08" db="UniProtKB">
        <authorList>
            <consortium name="RefSeq"/>
        </authorList>
    </citation>
    <scope>IDENTIFICATION</scope>
    <source>
        <tissue evidence="3">Leaf</tissue>
    </source>
</reference>
<dbReference type="InterPro" id="IPR015915">
    <property type="entry name" value="Kelch-typ_b-propeller"/>
</dbReference>
<dbReference type="RefSeq" id="XP_021299208.1">
    <property type="nucleotide sequence ID" value="XM_021443533.1"/>
</dbReference>
<feature type="transmembrane region" description="Helical" evidence="1">
    <location>
        <begin position="21"/>
        <end position="41"/>
    </location>
</feature>
<dbReference type="OrthoDB" id="191037at2759"/>
<evidence type="ECO:0000313" key="2">
    <source>
        <dbReference type="Proteomes" id="UP000504621"/>
    </source>
</evidence>
<evidence type="ECO:0000256" key="1">
    <source>
        <dbReference type="SAM" id="Phobius"/>
    </source>
</evidence>
<accession>A0A6J1BJD4</accession>
<keyword evidence="1" id="KW-0812">Transmembrane</keyword>
<dbReference type="Gene3D" id="2.120.10.80">
    <property type="entry name" value="Kelch-type beta propeller"/>
    <property type="match status" value="2"/>
</dbReference>
<dbReference type="AlphaFoldDB" id="A0A6J1BJD4"/>
<dbReference type="Pfam" id="PF24681">
    <property type="entry name" value="Kelch_KLHDC2_KLHL20_DRC7"/>
    <property type="match status" value="1"/>
</dbReference>
<dbReference type="PANTHER" id="PTHR46773">
    <property type="match status" value="1"/>
</dbReference>
<dbReference type="Proteomes" id="UP000504621">
    <property type="component" value="Unplaced"/>
</dbReference>
<proteinExistence type="predicted"/>
<dbReference type="PANTHER" id="PTHR46773:SF3">
    <property type="entry name" value="OS08G0128000 PROTEIN"/>
    <property type="match status" value="1"/>
</dbReference>
<keyword evidence="1" id="KW-0472">Membrane</keyword>
<gene>
    <name evidence="3" type="primary">LOC110427893</name>
</gene>
<dbReference type="InterPro" id="IPR053256">
    <property type="entry name" value="Kelch_repeat-containing"/>
</dbReference>
<sequence>MAKNLHHHHQHQSKNNSCTKFVVILSSACLLGLACIANLLWASSFSFSSAYLSIASNWVPQKPRIFVVPSAEEEPNIVAGKIGNGIEKRKKERVSERFLSATFADLPAPDLPWEQMPSAPVPRLDGSAIQIKNLFYVLSGYGTLDYVHSHVDAFNFTDNTWCGRFDTPKDMANSHLGVASDGRYIYVVSGQYGPQCRSPTARTFVLDTETRKWRSLPPLPAPRYAPATQLWRGRLHVMGGSKENRHAPGLEHWSIAVKDGKALEKEWRTEIPIPRGGPHRACVVANDRLFVIGGQEGDFMAKPGSPIFKCSRRHEVVYGDVYMLDAEMKKWEVLPPLPKPNSHIECAWVIVNNSIIITGGTTEKHPVTKRMILVGEVFQFHLDSLTWSVIGKLPYRVKTTLAGFWDGYLYFTSGQRDRGPDNPQPRKVIAEMWRTKLNL</sequence>
<dbReference type="SUPFAM" id="SSF117281">
    <property type="entry name" value="Kelch motif"/>
    <property type="match status" value="1"/>
</dbReference>
<dbReference type="PROSITE" id="PS51257">
    <property type="entry name" value="PROKAR_LIPOPROTEIN"/>
    <property type="match status" value="1"/>
</dbReference>
<protein>
    <submittedName>
        <fullName evidence="3">Kelch repeat-containing protein At3g27220-like</fullName>
    </submittedName>
</protein>